<name>A0A061ITS4_TRYRA</name>
<evidence type="ECO:0000313" key="4">
    <source>
        <dbReference type="Proteomes" id="UP000031737"/>
    </source>
</evidence>
<sequence>MLSRMKEGIVRRFTSAVPEQNDTSSHRQTPIKGLQLPTSSSNRCENTVDVWTKKSRALPEESLHDEEVLRKMLAEDPVDLDKLCSICRSGCSAVFRREVWDYLAGNLQPFSSSRAAVLARKRQEYVGYVQSSYSSVDWDAALRVVGEGGTTRVNATSAEAKRGDNTSCVSVGAPSNVRPRQVVVGAQYGVPGESELLMLKQIRKDVPRMASGVAYLYQARVMLSIERILYIWALRHPACGYVQGINDLLVPFISVILASQFCPSKTVVELHSLTETDLNALFSTDAVSEEEWMYTIEADTYWMASYLLSAVQENYTYNQKGICSMVRKLEAVTRAVDAKLHRHLREELRIGFNQFAFRWMNCLLLRELNATQSLRLWDTYLADVEKDWSTTHVYVCAALLVWWSPALCKETDHGVVMNFLQNLPTEELSAQDLSALISQGVMMQKLYNDTLQHLR</sequence>
<keyword evidence="4" id="KW-1185">Reference proteome</keyword>
<dbReference type="Gene3D" id="1.10.472.80">
    <property type="entry name" value="Ypt/Rab-GAP domain of gyp1p, domain 3"/>
    <property type="match status" value="1"/>
</dbReference>
<evidence type="ECO:0000259" key="2">
    <source>
        <dbReference type="PROSITE" id="PS50086"/>
    </source>
</evidence>
<dbReference type="PROSITE" id="PS50086">
    <property type="entry name" value="TBC_RABGAP"/>
    <property type="match status" value="1"/>
</dbReference>
<gene>
    <name evidence="3" type="ORF">TRSC58_05879</name>
</gene>
<dbReference type="GO" id="GO:0005096">
    <property type="term" value="F:GTPase activator activity"/>
    <property type="evidence" value="ECO:0007669"/>
    <property type="project" value="TreeGrafter"/>
</dbReference>
<organism evidence="3 4">
    <name type="scientific">Trypanosoma rangeli SC58</name>
    <dbReference type="NCBI Taxonomy" id="429131"/>
    <lineage>
        <taxon>Eukaryota</taxon>
        <taxon>Discoba</taxon>
        <taxon>Euglenozoa</taxon>
        <taxon>Kinetoplastea</taxon>
        <taxon>Metakinetoplastina</taxon>
        <taxon>Trypanosomatida</taxon>
        <taxon>Trypanosomatidae</taxon>
        <taxon>Trypanosoma</taxon>
        <taxon>Herpetosoma</taxon>
    </lineage>
</organism>
<evidence type="ECO:0000313" key="3">
    <source>
        <dbReference type="EMBL" id="ESL06448.1"/>
    </source>
</evidence>
<feature type="domain" description="Rab-GAP TBC" evidence="2">
    <location>
        <begin position="90"/>
        <end position="384"/>
    </location>
</feature>
<evidence type="ECO:0000256" key="1">
    <source>
        <dbReference type="SAM" id="MobiDB-lite"/>
    </source>
</evidence>
<feature type="region of interest" description="Disordered" evidence="1">
    <location>
        <begin position="13"/>
        <end position="40"/>
    </location>
</feature>
<dbReference type="EMBL" id="AUPL01005879">
    <property type="protein sequence ID" value="ESL06448.1"/>
    <property type="molecule type" value="Genomic_DNA"/>
</dbReference>
<feature type="compositionally biased region" description="Polar residues" evidence="1">
    <location>
        <begin position="17"/>
        <end position="28"/>
    </location>
</feature>
<dbReference type="InterPro" id="IPR035969">
    <property type="entry name" value="Rab-GAP_TBC_sf"/>
</dbReference>
<accession>A0A061ITS4</accession>
<dbReference type="InterPro" id="IPR000195">
    <property type="entry name" value="Rab-GAP-TBC_dom"/>
</dbReference>
<dbReference type="SUPFAM" id="SSF47923">
    <property type="entry name" value="Ypt/Rab-GAP domain of gyp1p"/>
    <property type="match status" value="2"/>
</dbReference>
<dbReference type="PANTHER" id="PTHR22957:SF26">
    <property type="entry name" value="LD44506P"/>
    <property type="match status" value="1"/>
</dbReference>
<dbReference type="Gene3D" id="1.10.8.270">
    <property type="entry name" value="putative rabgap domain of human tbc1 domain family member 14 like domains"/>
    <property type="match status" value="1"/>
</dbReference>
<dbReference type="AlphaFoldDB" id="A0A061ITS4"/>
<dbReference type="Proteomes" id="UP000031737">
    <property type="component" value="Unassembled WGS sequence"/>
</dbReference>
<dbReference type="Pfam" id="PF00566">
    <property type="entry name" value="RabGAP-TBC"/>
    <property type="match status" value="1"/>
</dbReference>
<dbReference type="VEuPathDB" id="TriTrypDB:TRSC58_05879"/>
<dbReference type="OrthoDB" id="26371at2759"/>
<dbReference type="SMART" id="SM00164">
    <property type="entry name" value="TBC"/>
    <property type="match status" value="1"/>
</dbReference>
<comment type="caution">
    <text evidence="3">The sequence shown here is derived from an EMBL/GenBank/DDBJ whole genome shotgun (WGS) entry which is preliminary data.</text>
</comment>
<proteinExistence type="predicted"/>
<dbReference type="PANTHER" id="PTHR22957">
    <property type="entry name" value="TBC1 DOMAIN FAMILY MEMBER GTPASE-ACTIVATING PROTEIN"/>
    <property type="match status" value="1"/>
</dbReference>
<reference evidence="3 4" key="1">
    <citation type="submission" date="2013-07" db="EMBL/GenBank/DDBJ databases">
        <authorList>
            <person name="Stoco P.H."/>
            <person name="Wagner G."/>
            <person name="Gerber A."/>
            <person name="Zaha A."/>
            <person name="Thompson C."/>
            <person name="Bartholomeu D.C."/>
            <person name="Luckemeyer D.D."/>
            <person name="Bahia D."/>
            <person name="Loreto E."/>
            <person name="Prestes E.B."/>
            <person name="Lima F.M."/>
            <person name="Rodrigues-Luiz G."/>
            <person name="Vallejo G.A."/>
            <person name="Filho J.F."/>
            <person name="Monteiro K.M."/>
            <person name="Tyler K.M."/>
            <person name="de Almeida L.G."/>
            <person name="Ortiz M.F."/>
            <person name="Siervo M.A."/>
            <person name="de Moraes M.H."/>
            <person name="Cunha O.L."/>
            <person name="Mendonca-Neto R."/>
            <person name="Silva R."/>
            <person name="Teixeira S.M."/>
            <person name="Murta S.M."/>
            <person name="Sincero T.C."/>
            <person name="Mendes T.A."/>
            <person name="Urmenyi T.P."/>
            <person name="Silva V.G."/>
            <person name="da Rocha W.D."/>
            <person name="Andersson B."/>
            <person name="Romanha A.J."/>
            <person name="Steindel M."/>
            <person name="de Vasconcelos A.T."/>
            <person name="Grisard E.C."/>
        </authorList>
    </citation>
    <scope>NUCLEOTIDE SEQUENCE [LARGE SCALE GENOMIC DNA]</scope>
    <source>
        <strain evidence="3 4">SC58</strain>
    </source>
</reference>
<protein>
    <submittedName>
        <fullName evidence="3">GTPase activating protein</fullName>
    </submittedName>
</protein>
<dbReference type="Gene3D" id="1.10.10.750">
    <property type="entry name" value="Ypt/Rab-GAP domain of gyp1p, domain 1"/>
    <property type="match status" value="1"/>
</dbReference>